<feature type="transmembrane region" description="Helical" evidence="7">
    <location>
        <begin position="303"/>
        <end position="324"/>
    </location>
</feature>
<dbReference type="EMBL" id="MLAK01000857">
    <property type="protein sequence ID" value="OHT02697.1"/>
    <property type="molecule type" value="Genomic_DNA"/>
</dbReference>
<dbReference type="GO" id="GO:0008506">
    <property type="term" value="F:sucrose:proton symporter activity"/>
    <property type="evidence" value="ECO:0007669"/>
    <property type="project" value="TreeGrafter"/>
</dbReference>
<sequence length="416" mass="46545">MNDVIKFEAYQSQIIWYFGPICGFCIQPFVGVVSDHLHFKYGRRRVFILFGTIVLIISYAFIFSLLFWNISQTAKKVIFIISYFLQYASCNTMQGCARFIVGDLVPESQQMMANTIIVFINGFSSIFGNLMSGFKVGTLIGEKYGNSMDDTKLMFIIGMIFMFVGCILTVFFVKEIPYTGNAPKENPFKKLWNALLHIQKPVLIINLVCAMSWMTFWPVCMNLSGFMTNDVFKAHNLGTYEDGLRWGMITWAANAAVVVIFGFLLNPLMKCIGMKWTYMSSQVLAVICLLPSNWITSNKWACLFLMAILGCSTCCYSSIPYALIGQLLPPTQVGTYMGLLNMFIVVGQLISSIFLCTLVGGKVFPNQYKETFSIAAGIAVVSCISCLFIKDGKSEGVLEDESDLEDDSSADRPESL</sequence>
<organism evidence="9 10">
    <name type="scientific">Tritrichomonas foetus</name>
    <dbReference type="NCBI Taxonomy" id="1144522"/>
    <lineage>
        <taxon>Eukaryota</taxon>
        <taxon>Metamonada</taxon>
        <taxon>Parabasalia</taxon>
        <taxon>Tritrichomonadida</taxon>
        <taxon>Tritrichomonadidae</taxon>
        <taxon>Tritrichomonas</taxon>
    </lineage>
</organism>
<dbReference type="PANTHER" id="PTHR19432:SF26">
    <property type="entry name" value="MAJOR FACILITATOR SUPERFAMILY (MFS) PROFILE DOMAIN-CONTAINING PROTEIN"/>
    <property type="match status" value="1"/>
</dbReference>
<dbReference type="Pfam" id="PF13347">
    <property type="entry name" value="MFS_2"/>
    <property type="match status" value="1"/>
</dbReference>
<keyword evidence="5 7" id="KW-0472">Membrane</keyword>
<dbReference type="Gene3D" id="1.20.1250.20">
    <property type="entry name" value="MFS general substrate transporter like domains"/>
    <property type="match status" value="1"/>
</dbReference>
<name>A0A1J4JVE4_9EUKA</name>
<dbReference type="PANTHER" id="PTHR19432">
    <property type="entry name" value="SUGAR TRANSPORTER"/>
    <property type="match status" value="1"/>
</dbReference>
<proteinExistence type="predicted"/>
<dbReference type="EMBL" id="MLAK01000857">
    <property type="protein sequence ID" value="OHT02698.1"/>
    <property type="molecule type" value="Genomic_DNA"/>
</dbReference>
<evidence type="ECO:0000313" key="8">
    <source>
        <dbReference type="EMBL" id="OHT02697.1"/>
    </source>
</evidence>
<feature type="compositionally biased region" description="Acidic residues" evidence="6">
    <location>
        <begin position="397"/>
        <end position="408"/>
    </location>
</feature>
<dbReference type="Proteomes" id="UP000179807">
    <property type="component" value="Unassembled WGS sequence"/>
</dbReference>
<feature type="transmembrane region" description="Helical" evidence="7">
    <location>
        <begin position="246"/>
        <end position="265"/>
    </location>
</feature>
<keyword evidence="2" id="KW-0813">Transport</keyword>
<comment type="caution">
    <text evidence="9">The sequence shown here is derived from an EMBL/GenBank/DDBJ whole genome shotgun (WGS) entry which is preliminary data.</text>
</comment>
<dbReference type="VEuPathDB" id="TrichDB:TRFO_30146"/>
<dbReference type="SUPFAM" id="SSF103473">
    <property type="entry name" value="MFS general substrate transporter"/>
    <property type="match status" value="1"/>
</dbReference>
<feature type="transmembrane region" description="Helical" evidence="7">
    <location>
        <begin position="46"/>
        <end position="71"/>
    </location>
</feature>
<feature type="transmembrane region" description="Helical" evidence="7">
    <location>
        <begin position="194"/>
        <end position="217"/>
    </location>
</feature>
<evidence type="ECO:0000256" key="3">
    <source>
        <dbReference type="ARBA" id="ARBA00022692"/>
    </source>
</evidence>
<dbReference type="AlphaFoldDB" id="A0A1J4JVE4"/>
<gene>
    <name evidence="8" type="ORF">TRFO_30144</name>
    <name evidence="9" type="ORF">TRFO_30146</name>
</gene>
<evidence type="ECO:0000256" key="5">
    <source>
        <dbReference type="ARBA" id="ARBA00023136"/>
    </source>
</evidence>
<reference evidence="10" key="2">
    <citation type="submission" date="2016-10" db="EMBL/GenBank/DDBJ databases">
        <authorList>
            <person name="Benchimol M."/>
            <person name="Almeida L.G."/>
            <person name="Vasconcelos A.T."/>
            <person name="Perreira-Neves A."/>
            <person name="Rosa I.A."/>
            <person name="Tasca T."/>
            <person name="Bogo M.R."/>
            <person name="de Souza W."/>
        </authorList>
    </citation>
    <scope>NUCLEOTIDE SEQUENCE [LARGE SCALE GENOMIC DNA]</scope>
    <source>
        <strain evidence="10">K</strain>
    </source>
</reference>
<evidence type="ECO:0000256" key="6">
    <source>
        <dbReference type="SAM" id="MobiDB-lite"/>
    </source>
</evidence>
<evidence type="ECO:0000256" key="1">
    <source>
        <dbReference type="ARBA" id="ARBA00004141"/>
    </source>
</evidence>
<feature type="transmembrane region" description="Helical" evidence="7">
    <location>
        <begin position="77"/>
        <end position="101"/>
    </location>
</feature>
<feature type="transmembrane region" description="Helical" evidence="7">
    <location>
        <begin position="14"/>
        <end position="34"/>
    </location>
</feature>
<feature type="transmembrane region" description="Helical" evidence="7">
    <location>
        <begin position="153"/>
        <end position="173"/>
    </location>
</feature>
<dbReference type="RefSeq" id="XP_068355833.1">
    <property type="nucleotide sequence ID" value="XM_068507177.1"/>
</dbReference>
<evidence type="ECO:0000256" key="4">
    <source>
        <dbReference type="ARBA" id="ARBA00022989"/>
    </source>
</evidence>
<evidence type="ECO:0000256" key="7">
    <source>
        <dbReference type="SAM" id="Phobius"/>
    </source>
</evidence>
<dbReference type="GeneID" id="94841881"/>
<keyword evidence="4 7" id="KW-1133">Transmembrane helix</keyword>
<reference evidence="9" key="1">
    <citation type="submission" date="2016-10" db="EMBL/GenBank/DDBJ databases">
        <authorList>
            <person name="de Groot N.N."/>
        </authorList>
    </citation>
    <scope>NUCLEOTIDE SEQUENCE [LARGE SCALE GENOMIC DNA]</scope>
    <source>
        <strain evidence="9">K</strain>
    </source>
</reference>
<keyword evidence="10" id="KW-1185">Reference proteome</keyword>
<dbReference type="InterPro" id="IPR036259">
    <property type="entry name" value="MFS_trans_sf"/>
</dbReference>
<protein>
    <submittedName>
        <fullName evidence="9">Major facilitator superfamily transporter</fullName>
    </submittedName>
</protein>
<evidence type="ECO:0000313" key="10">
    <source>
        <dbReference type="Proteomes" id="UP000179807"/>
    </source>
</evidence>
<evidence type="ECO:0000256" key="2">
    <source>
        <dbReference type="ARBA" id="ARBA00022448"/>
    </source>
</evidence>
<dbReference type="OrthoDB" id="28755at2759"/>
<keyword evidence="3 7" id="KW-0812">Transmembrane</keyword>
<dbReference type="GO" id="GO:0016020">
    <property type="term" value="C:membrane"/>
    <property type="evidence" value="ECO:0007669"/>
    <property type="project" value="UniProtKB-SubCell"/>
</dbReference>
<accession>A0A1J4JVE4</accession>
<feature type="transmembrane region" description="Helical" evidence="7">
    <location>
        <begin position="113"/>
        <end position="133"/>
    </location>
</feature>
<evidence type="ECO:0000313" key="9">
    <source>
        <dbReference type="EMBL" id="OHT02698.1"/>
    </source>
</evidence>
<feature type="region of interest" description="Disordered" evidence="6">
    <location>
        <begin position="397"/>
        <end position="416"/>
    </location>
</feature>
<feature type="transmembrane region" description="Helical" evidence="7">
    <location>
        <begin position="336"/>
        <end position="360"/>
    </location>
</feature>
<comment type="subcellular location">
    <subcellularLocation>
        <location evidence="1">Membrane</location>
        <topology evidence="1">Multi-pass membrane protein</topology>
    </subcellularLocation>
</comment>
<dbReference type="VEuPathDB" id="TrichDB:TRFO_30144"/>